<name>D3SPW6_THEAH</name>
<dbReference type="KEGG" id="tal:Thal_0569"/>
<keyword evidence="1" id="KW-0472">Membrane</keyword>
<evidence type="ECO:0000313" key="3">
    <source>
        <dbReference type="Proteomes" id="UP000002043"/>
    </source>
</evidence>
<dbReference type="AlphaFoldDB" id="D3SPW6"/>
<keyword evidence="1" id="KW-1133">Transmembrane helix</keyword>
<proteinExistence type="predicted"/>
<dbReference type="RefSeq" id="WP_012991610.1">
    <property type="nucleotide sequence ID" value="NC_013894.1"/>
</dbReference>
<sequence>MKKFLPPLLFLIGVLLLFVGLYASFEVYISQKLQQTTRELSEAILHLQRGENPTKGYQTLLILKTPAGKSLVPSVGLLNPLDASLYVTSVSKGSDGTEVYVYLRRTTLGEYLQTLLEEWASAGIAFSGAVLMILAYFMSRGGSTTNEELVAKLKALRTTLSVNSVIPEETATETKSLLDDILKKMEGKR</sequence>
<organism evidence="2 3">
    <name type="scientific">Thermocrinis albus (strain DSM 14484 / JCM 11386 / HI 11/12)</name>
    <dbReference type="NCBI Taxonomy" id="638303"/>
    <lineage>
        <taxon>Bacteria</taxon>
        <taxon>Pseudomonadati</taxon>
        <taxon>Aquificota</taxon>
        <taxon>Aquificia</taxon>
        <taxon>Aquificales</taxon>
        <taxon>Aquificaceae</taxon>
        <taxon>Thermocrinis</taxon>
    </lineage>
</organism>
<keyword evidence="3" id="KW-1185">Reference proteome</keyword>
<evidence type="ECO:0000313" key="2">
    <source>
        <dbReference type="EMBL" id="ADC89203.1"/>
    </source>
</evidence>
<dbReference type="Proteomes" id="UP000002043">
    <property type="component" value="Chromosome"/>
</dbReference>
<feature type="transmembrane region" description="Helical" evidence="1">
    <location>
        <begin position="119"/>
        <end position="138"/>
    </location>
</feature>
<reference evidence="3" key="1">
    <citation type="journal article" date="2010" name="Stand. Genomic Sci.">
        <title>Complete genome sequence of Thermocrinis albus type strain (HI 11/12T).</title>
        <authorList>
            <person name="Wirth R."/>
            <person name="Sikorski J."/>
            <person name="Brambilla E."/>
            <person name="Misra M."/>
            <person name="Lapidus A."/>
            <person name="Copeland A."/>
            <person name="Nolan M."/>
            <person name="Lucas S."/>
            <person name="Chen F."/>
            <person name="Tice H."/>
            <person name="Cheng J.F."/>
            <person name="Han C."/>
            <person name="Detter J.C."/>
            <person name="Tapia R."/>
            <person name="Bruce D."/>
            <person name="Goodwin L."/>
            <person name="Pitluck S."/>
            <person name="Pati A."/>
            <person name="Anderson I."/>
            <person name="Ivanova N."/>
            <person name="Mavromatis K."/>
            <person name="Mikhailova N."/>
            <person name="Chen A."/>
            <person name="Palaniappan K."/>
            <person name="Bilek Y."/>
            <person name="Hader T."/>
            <person name="Land M."/>
            <person name="Hauser L."/>
            <person name="Chang Y.J."/>
            <person name="Jeffries C.D."/>
            <person name="Tindall B.J."/>
            <person name="Rohde M."/>
            <person name="Goker M."/>
            <person name="Bristow J."/>
            <person name="Eisen J.A."/>
            <person name="Markowitz V."/>
            <person name="Hugenholtz P."/>
            <person name="Kyrpides N.C."/>
            <person name="Klenk H.P."/>
        </authorList>
    </citation>
    <scope>NUCLEOTIDE SEQUENCE [LARGE SCALE GENOMIC DNA]</scope>
    <source>
        <strain evidence="3">DSM 14484 / JCM 11386 / HI 11/12</strain>
    </source>
</reference>
<evidence type="ECO:0000256" key="1">
    <source>
        <dbReference type="SAM" id="Phobius"/>
    </source>
</evidence>
<gene>
    <name evidence="2" type="ordered locus">Thal_0569</name>
</gene>
<accession>D3SPW6</accession>
<protein>
    <submittedName>
        <fullName evidence="2">Uncharacterized protein</fullName>
    </submittedName>
</protein>
<dbReference type="STRING" id="638303.Thal_0569"/>
<keyword evidence="1" id="KW-0812">Transmembrane</keyword>
<dbReference type="EMBL" id="CP001931">
    <property type="protein sequence ID" value="ADC89203.1"/>
    <property type="molecule type" value="Genomic_DNA"/>
</dbReference>
<dbReference type="HOGENOM" id="CLU_1433851_0_0_0"/>